<gene>
    <name evidence="1" type="ORF">IKE_06453</name>
</gene>
<reference evidence="1 2" key="1">
    <citation type="submission" date="2012-12" db="EMBL/GenBank/DDBJ databases">
        <title>The Genome Sequence of Bacillus cereus VD196.</title>
        <authorList>
            <consortium name="The Broad Institute Genome Sequencing Platform"/>
            <consortium name="The Broad Institute Genome Sequencing Center for Infectious Disease"/>
            <person name="Feldgarden M."/>
            <person name="Van der Auwera G.A."/>
            <person name="Mahillon J."/>
            <person name="Duprez V."/>
            <person name="Timmery S."/>
            <person name="Mattelet C."/>
            <person name="Dierick K."/>
            <person name="Sun M."/>
            <person name="Yu Z."/>
            <person name="Zhu L."/>
            <person name="Hu X."/>
            <person name="Shank E.B."/>
            <person name="Swiecicka I."/>
            <person name="Hansen B.M."/>
            <person name="Andrup L."/>
            <person name="Walker B."/>
            <person name="Young S.K."/>
            <person name="Zeng Q."/>
            <person name="Gargeya S."/>
            <person name="Fitzgerald M."/>
            <person name="Haas B."/>
            <person name="Abouelleil A."/>
            <person name="Alvarado L."/>
            <person name="Arachchi H.M."/>
            <person name="Berlin A.M."/>
            <person name="Chapman S.B."/>
            <person name="Dewar J."/>
            <person name="Goldberg J."/>
            <person name="Griggs A."/>
            <person name="Gujja S."/>
            <person name="Hansen M."/>
            <person name="Howarth C."/>
            <person name="Imamovic A."/>
            <person name="Larimer J."/>
            <person name="McCowan C."/>
            <person name="Murphy C."/>
            <person name="Neiman D."/>
            <person name="Pearson M."/>
            <person name="Priest M."/>
            <person name="Roberts A."/>
            <person name="Saif S."/>
            <person name="Shea T."/>
            <person name="Sisk P."/>
            <person name="Sykes S."/>
            <person name="Wortman J."/>
            <person name="Nusbaum C."/>
            <person name="Birren B."/>
        </authorList>
    </citation>
    <scope>NUCLEOTIDE SEQUENCE [LARGE SCALE GENOMIC DNA]</scope>
    <source>
        <strain evidence="1 2">VD196</strain>
    </source>
</reference>
<accession>A0A9W5V5F0</accession>
<dbReference type="EMBL" id="AHFL01000102">
    <property type="protein sequence ID" value="EOO56614.1"/>
    <property type="molecule type" value="Genomic_DNA"/>
</dbReference>
<dbReference type="Proteomes" id="UP000014023">
    <property type="component" value="Unassembled WGS sequence"/>
</dbReference>
<proteinExistence type="predicted"/>
<evidence type="ECO:0000313" key="1">
    <source>
        <dbReference type="EMBL" id="EOO56614.1"/>
    </source>
</evidence>
<sequence>MYSFFSWGGKAVAGALVSFGINRGLNNMLNTPSRPGPEAGWVVNSLPSYGSSGGWPMGY</sequence>
<evidence type="ECO:0000313" key="2">
    <source>
        <dbReference type="Proteomes" id="UP000014023"/>
    </source>
</evidence>
<dbReference type="RefSeq" id="WP_000286798.1">
    <property type="nucleotide sequence ID" value="NZ_KB976258.1"/>
</dbReference>
<name>A0A9W5V5F0_BACCE</name>
<dbReference type="AlphaFoldDB" id="A0A9W5V5F0"/>
<comment type="caution">
    <text evidence="1">The sequence shown here is derived from an EMBL/GenBank/DDBJ whole genome shotgun (WGS) entry which is preliminary data.</text>
</comment>
<protein>
    <submittedName>
        <fullName evidence="1">Uncharacterized protein</fullName>
    </submittedName>
</protein>
<organism evidence="1 2">
    <name type="scientific">Bacillus cereus VD196</name>
    <dbReference type="NCBI Taxonomy" id="1053243"/>
    <lineage>
        <taxon>Bacteria</taxon>
        <taxon>Bacillati</taxon>
        <taxon>Bacillota</taxon>
        <taxon>Bacilli</taxon>
        <taxon>Bacillales</taxon>
        <taxon>Bacillaceae</taxon>
        <taxon>Bacillus</taxon>
        <taxon>Bacillus cereus group</taxon>
    </lineage>
</organism>